<keyword evidence="3" id="KW-1185">Reference proteome</keyword>
<dbReference type="PROSITE" id="PS51272">
    <property type="entry name" value="SLH"/>
    <property type="match status" value="1"/>
</dbReference>
<comment type="caution">
    <text evidence="2">The sequence shown here is derived from an EMBL/GenBank/DDBJ whole genome shotgun (WGS) entry which is preliminary data.</text>
</comment>
<accession>A0A917FYD6</accession>
<reference evidence="2" key="1">
    <citation type="journal article" date="2014" name="Int. J. Syst. Evol. Microbiol.">
        <title>Complete genome sequence of Corynebacterium casei LMG S-19264T (=DSM 44701T), isolated from a smear-ripened cheese.</title>
        <authorList>
            <consortium name="US DOE Joint Genome Institute (JGI-PGF)"/>
            <person name="Walter F."/>
            <person name="Albersmeier A."/>
            <person name="Kalinowski J."/>
            <person name="Ruckert C."/>
        </authorList>
    </citation>
    <scope>NUCLEOTIDE SEQUENCE</scope>
    <source>
        <strain evidence="2">CGMCC 1.16134</strain>
    </source>
</reference>
<dbReference type="Pfam" id="PF00395">
    <property type="entry name" value="SLH"/>
    <property type="match status" value="1"/>
</dbReference>
<gene>
    <name evidence="2" type="ORF">GCM10010912_68120</name>
</gene>
<protein>
    <recommendedName>
        <fullName evidence="1">SLH domain-containing protein</fullName>
    </recommendedName>
</protein>
<dbReference type="Proteomes" id="UP000637643">
    <property type="component" value="Unassembled WGS sequence"/>
</dbReference>
<feature type="domain" description="SLH" evidence="1">
    <location>
        <begin position="48"/>
        <end position="111"/>
    </location>
</feature>
<sequence>MEPGKITTGIVLNADGSFSHVPTKIVVIDGKPYAQINSLTNSVYSVIYSPITFADVNTHWAKEAVNDMGSRLVIDGSGEGSFEPGRDITRAEFADDYHKGTRGHAARYREGYFQGCNQGQLVL</sequence>
<proteinExistence type="predicted"/>
<dbReference type="InterPro" id="IPR001119">
    <property type="entry name" value="SLH_dom"/>
</dbReference>
<name>A0A917FYD6_9BACL</name>
<organism evidence="2 3">
    <name type="scientific">Paenibacillus albidus</name>
    <dbReference type="NCBI Taxonomy" id="2041023"/>
    <lineage>
        <taxon>Bacteria</taxon>
        <taxon>Bacillati</taxon>
        <taxon>Bacillota</taxon>
        <taxon>Bacilli</taxon>
        <taxon>Bacillales</taxon>
        <taxon>Paenibacillaceae</taxon>
        <taxon>Paenibacillus</taxon>
    </lineage>
</organism>
<dbReference type="EMBL" id="BMKR01000067">
    <property type="protein sequence ID" value="GGG14072.1"/>
    <property type="molecule type" value="Genomic_DNA"/>
</dbReference>
<reference evidence="2" key="2">
    <citation type="submission" date="2020-09" db="EMBL/GenBank/DDBJ databases">
        <authorList>
            <person name="Sun Q."/>
            <person name="Zhou Y."/>
        </authorList>
    </citation>
    <scope>NUCLEOTIDE SEQUENCE</scope>
    <source>
        <strain evidence="2">CGMCC 1.16134</strain>
    </source>
</reference>
<evidence type="ECO:0000313" key="2">
    <source>
        <dbReference type="EMBL" id="GGG14072.1"/>
    </source>
</evidence>
<evidence type="ECO:0000259" key="1">
    <source>
        <dbReference type="PROSITE" id="PS51272"/>
    </source>
</evidence>
<evidence type="ECO:0000313" key="3">
    <source>
        <dbReference type="Proteomes" id="UP000637643"/>
    </source>
</evidence>
<dbReference type="AlphaFoldDB" id="A0A917FYD6"/>